<dbReference type="GO" id="GO:0003700">
    <property type="term" value="F:DNA-binding transcription factor activity"/>
    <property type="evidence" value="ECO:0007669"/>
    <property type="project" value="InterPro"/>
</dbReference>
<accession>A0A6J6C840</accession>
<reference evidence="3" key="1">
    <citation type="submission" date="2020-05" db="EMBL/GenBank/DDBJ databases">
        <authorList>
            <person name="Chiriac C."/>
            <person name="Salcher M."/>
            <person name="Ghai R."/>
            <person name="Kavagutti S V."/>
        </authorList>
    </citation>
    <scope>NUCLEOTIDE SEQUENCE</scope>
</reference>
<evidence type="ECO:0000256" key="1">
    <source>
        <dbReference type="ARBA" id="ARBA00023125"/>
    </source>
</evidence>
<dbReference type="InterPro" id="IPR036594">
    <property type="entry name" value="Meth_synthase_dom"/>
</dbReference>
<dbReference type="Pfam" id="PF13411">
    <property type="entry name" value="MerR_1"/>
    <property type="match status" value="1"/>
</dbReference>
<dbReference type="Gene3D" id="3.40.50.280">
    <property type="entry name" value="Cobalamin-binding domain"/>
    <property type="match status" value="1"/>
</dbReference>
<dbReference type="GO" id="GO:0003677">
    <property type="term" value="F:DNA binding"/>
    <property type="evidence" value="ECO:0007669"/>
    <property type="project" value="UniProtKB-KW"/>
</dbReference>
<dbReference type="PROSITE" id="PS50937">
    <property type="entry name" value="HTH_MERR_2"/>
    <property type="match status" value="1"/>
</dbReference>
<dbReference type="InterPro" id="IPR036724">
    <property type="entry name" value="Cobalamin-bd_sf"/>
</dbReference>
<evidence type="ECO:0000313" key="3">
    <source>
        <dbReference type="EMBL" id="CAB4547245.1"/>
    </source>
</evidence>
<dbReference type="CDD" id="cd01104">
    <property type="entry name" value="HTH_MlrA-CarA"/>
    <property type="match status" value="1"/>
</dbReference>
<dbReference type="Gene3D" id="1.10.1660.10">
    <property type="match status" value="1"/>
</dbReference>
<dbReference type="AlphaFoldDB" id="A0A6J6C840"/>
<protein>
    <submittedName>
        <fullName evidence="3">Unannotated protein</fullName>
    </submittedName>
</protein>
<name>A0A6J6C840_9ZZZZ</name>
<dbReference type="EMBL" id="CAEZSP010000048">
    <property type="protein sequence ID" value="CAB4547245.1"/>
    <property type="molecule type" value="Genomic_DNA"/>
</dbReference>
<keyword evidence="1" id="KW-0238">DNA-binding</keyword>
<dbReference type="InterPro" id="IPR000551">
    <property type="entry name" value="MerR-type_HTH_dom"/>
</dbReference>
<dbReference type="GO" id="GO:0046872">
    <property type="term" value="F:metal ion binding"/>
    <property type="evidence" value="ECO:0007669"/>
    <property type="project" value="InterPro"/>
</dbReference>
<gene>
    <name evidence="3" type="ORF">UFOPK1440_00876</name>
</gene>
<dbReference type="PANTHER" id="PTHR30204:SF97">
    <property type="entry name" value="MERR FAMILY REGULATORY PROTEIN"/>
    <property type="match status" value="1"/>
</dbReference>
<dbReference type="InterPro" id="IPR009061">
    <property type="entry name" value="DNA-bd_dom_put_sf"/>
</dbReference>
<organism evidence="3">
    <name type="scientific">freshwater metagenome</name>
    <dbReference type="NCBI Taxonomy" id="449393"/>
    <lineage>
        <taxon>unclassified sequences</taxon>
        <taxon>metagenomes</taxon>
        <taxon>ecological metagenomes</taxon>
    </lineage>
</organism>
<evidence type="ECO:0000259" key="2">
    <source>
        <dbReference type="PROSITE" id="PS50937"/>
    </source>
</evidence>
<dbReference type="Pfam" id="PF02607">
    <property type="entry name" value="B12-binding_2"/>
    <property type="match status" value="1"/>
</dbReference>
<feature type="domain" description="HTH merR-type" evidence="2">
    <location>
        <begin position="29"/>
        <end position="98"/>
    </location>
</feature>
<dbReference type="SMART" id="SM00422">
    <property type="entry name" value="HTH_MERR"/>
    <property type="match status" value="1"/>
</dbReference>
<dbReference type="GO" id="GO:0031419">
    <property type="term" value="F:cobalamin binding"/>
    <property type="evidence" value="ECO:0007669"/>
    <property type="project" value="InterPro"/>
</dbReference>
<proteinExistence type="predicted"/>
<dbReference type="SUPFAM" id="SSF52242">
    <property type="entry name" value="Cobalamin (vitamin B12)-binding domain"/>
    <property type="match status" value="1"/>
</dbReference>
<dbReference type="InterPro" id="IPR047057">
    <property type="entry name" value="MerR_fam"/>
</dbReference>
<sequence>MSEFQLVSFDTIDHYERMAQKAAALQDELLTVSAVARRLGVAPATLRTWDRRYGLGPSTHEAGDHRRYCASDLAKLMLMRRLISAGVSPCDAAEQAKNHKGEIKFSSIIREFEVREDVVAGIDKALLAFDVAFVEETLRHEMNEHGVEITWHEIIVPTLIAIGEAWQSSGKGIEIEHAFTEVLKKVLRERAQAAKAPVNTNPVILASIGEEQHSLPLHALEAALAEIGISTYFLGARTPFDAIAATLPRIAPPAIFLWATFSQNARPEYFRDLPSIRPAPRILLGGPGWAQDQCHGATVVLGIGNACDEIASAVGVSLSR</sequence>
<dbReference type="PANTHER" id="PTHR30204">
    <property type="entry name" value="REDOX-CYCLING DRUG-SENSING TRANSCRIPTIONAL ACTIVATOR SOXR"/>
    <property type="match status" value="1"/>
</dbReference>
<dbReference type="Gene3D" id="1.10.1240.10">
    <property type="entry name" value="Methionine synthase domain"/>
    <property type="match status" value="1"/>
</dbReference>
<dbReference type="SUPFAM" id="SSF46955">
    <property type="entry name" value="Putative DNA-binding domain"/>
    <property type="match status" value="1"/>
</dbReference>
<dbReference type="InterPro" id="IPR003759">
    <property type="entry name" value="Cbl-bd_cap"/>
</dbReference>